<name>A0A4S4N975_9RHOB</name>
<evidence type="ECO:0000313" key="2">
    <source>
        <dbReference type="Proteomes" id="UP000306602"/>
    </source>
</evidence>
<dbReference type="EMBL" id="SRKY01000003">
    <property type="protein sequence ID" value="THH35709.1"/>
    <property type="molecule type" value="Genomic_DNA"/>
</dbReference>
<dbReference type="AlphaFoldDB" id="A0A4S4N975"/>
<gene>
    <name evidence="1" type="ORF">E4Z66_11515</name>
</gene>
<organism evidence="1 2">
    <name type="scientific">Aliishimia ponticola</name>
    <dbReference type="NCBI Taxonomy" id="2499833"/>
    <lineage>
        <taxon>Bacteria</taxon>
        <taxon>Pseudomonadati</taxon>
        <taxon>Pseudomonadota</taxon>
        <taxon>Alphaproteobacteria</taxon>
        <taxon>Rhodobacterales</taxon>
        <taxon>Paracoccaceae</taxon>
        <taxon>Aliishimia</taxon>
    </lineage>
</organism>
<protein>
    <submittedName>
        <fullName evidence="1">Uncharacterized protein</fullName>
    </submittedName>
</protein>
<evidence type="ECO:0000313" key="1">
    <source>
        <dbReference type="EMBL" id="THH35709.1"/>
    </source>
</evidence>
<keyword evidence="2" id="KW-1185">Reference proteome</keyword>
<proteinExistence type="predicted"/>
<sequence length="135" mass="14562">MNLHPFEKPLAEFVERILGRLGLGFLRQFQPSSCSEVVVFEVVMIGTDRDSDLLRFLPFNANTPARCPRRRLLFAEAFVSLADLHIPSSQDGASSPSGATFTLLFVAISSDGGSFELPATSTQNDPSACTLTAPG</sequence>
<dbReference type="Proteomes" id="UP000306602">
    <property type="component" value="Unassembled WGS sequence"/>
</dbReference>
<dbReference type="RefSeq" id="WP_136463179.1">
    <property type="nucleotide sequence ID" value="NZ_SRKY01000003.1"/>
</dbReference>
<comment type="caution">
    <text evidence="1">The sequence shown here is derived from an EMBL/GenBank/DDBJ whole genome shotgun (WGS) entry which is preliminary data.</text>
</comment>
<accession>A0A4S4N975</accession>
<reference evidence="1 2" key="1">
    <citation type="submission" date="2019-04" db="EMBL/GenBank/DDBJ databases">
        <title>Shimia ponticola sp. nov., isolated from seawater.</title>
        <authorList>
            <person name="Kim Y.-O."/>
            <person name="Yoon J.-H."/>
        </authorList>
    </citation>
    <scope>NUCLEOTIDE SEQUENCE [LARGE SCALE GENOMIC DNA]</scope>
    <source>
        <strain evidence="1 2">MYP11</strain>
    </source>
</reference>